<dbReference type="PATRIC" id="fig|1331206.3.peg.2795"/>
<comment type="caution">
    <text evidence="1">The sequence shown here is derived from an EMBL/GenBank/DDBJ whole genome shotgun (WGS) entry which is preliminary data.</text>
</comment>
<dbReference type="RefSeq" id="WP_025341443.1">
    <property type="nucleotide sequence ID" value="NZ_JFZZ01000113.1"/>
</dbReference>
<dbReference type="STRING" id="35814.BBB42_09105"/>
<evidence type="ECO:0000313" key="1">
    <source>
        <dbReference type="EMBL" id="KAK88619.1"/>
    </source>
</evidence>
<sequence>MGATRESRSVWYGDRRYEFLSIEQAMGFVRFLDQGKDLDHACRIWRPKRIYAGVGACGERPAADGQAA</sequence>
<gene>
    <name evidence="1" type="ORF">L497_1137</name>
</gene>
<name>A0A158M3F8_9BORD</name>
<evidence type="ECO:0000313" key="2">
    <source>
        <dbReference type="Proteomes" id="UP000026682"/>
    </source>
</evidence>
<dbReference type="AlphaFoldDB" id="A0A158M3F8"/>
<dbReference type="Proteomes" id="UP000026682">
    <property type="component" value="Unassembled WGS sequence"/>
</dbReference>
<protein>
    <submittedName>
        <fullName evidence="1">Uncharacterized protein</fullName>
    </submittedName>
</protein>
<proteinExistence type="predicted"/>
<organism evidence="1 2">
    <name type="scientific">Bordetella holmesii CDC-H585-BH</name>
    <dbReference type="NCBI Taxonomy" id="1331206"/>
    <lineage>
        <taxon>Bacteria</taxon>
        <taxon>Pseudomonadati</taxon>
        <taxon>Pseudomonadota</taxon>
        <taxon>Betaproteobacteria</taxon>
        <taxon>Burkholderiales</taxon>
        <taxon>Alcaligenaceae</taxon>
        <taxon>Bordetella</taxon>
    </lineage>
</organism>
<reference evidence="1 2" key="1">
    <citation type="submission" date="2014-03" db="EMBL/GenBank/DDBJ databases">
        <title>Genome sequence of Bordetella holmseii.</title>
        <authorList>
            <person name="Harvill E."/>
            <person name="Goodfield L.L."/>
            <person name="Ivanov Y."/>
            <person name="Meyer J.A."/>
            <person name="Newth C."/>
            <person name="Cassiday P."/>
            <person name="Tondella M.L."/>
            <person name="Liao P."/>
            <person name="Zimmerman J."/>
            <person name="Meert K."/>
            <person name="Wessel D."/>
            <person name="Berger J."/>
            <person name="Dean J.M."/>
            <person name="Holubkov R."/>
            <person name="Burr J."/>
            <person name="Liu T."/>
            <person name="Brinkac L.M."/>
            <person name="Sanka R."/>
            <person name="Kim M."/>
            <person name="Losada L."/>
        </authorList>
    </citation>
    <scope>NUCLEOTIDE SEQUENCE [LARGE SCALE GENOMIC DNA]</scope>
    <source>
        <strain evidence="1 2">CDC-H585-BH</strain>
    </source>
</reference>
<accession>A0A158M3F8</accession>
<dbReference type="EMBL" id="JFZZ01000113">
    <property type="protein sequence ID" value="KAK88619.1"/>
    <property type="molecule type" value="Genomic_DNA"/>
</dbReference>